<dbReference type="OrthoDB" id="2019572at2759"/>
<reference evidence="5 6" key="1">
    <citation type="journal article" date="2018" name="Front. Microbiol.">
        <title>Genome-Wide Analysis of Corynespora cassiicola Leaf Fall Disease Putative Effectors.</title>
        <authorList>
            <person name="Lopez D."/>
            <person name="Ribeiro S."/>
            <person name="Label P."/>
            <person name="Fumanal B."/>
            <person name="Venisse J.S."/>
            <person name="Kohler A."/>
            <person name="de Oliveira R.R."/>
            <person name="Labutti K."/>
            <person name="Lipzen A."/>
            <person name="Lail K."/>
            <person name="Bauer D."/>
            <person name="Ohm R.A."/>
            <person name="Barry K.W."/>
            <person name="Spatafora J."/>
            <person name="Grigoriev I.V."/>
            <person name="Martin F.M."/>
            <person name="Pujade-Renaud V."/>
        </authorList>
    </citation>
    <scope>NUCLEOTIDE SEQUENCE [LARGE SCALE GENOMIC DNA]</scope>
    <source>
        <strain evidence="5 6">Philippines</strain>
    </source>
</reference>
<dbReference type="InterPro" id="IPR002889">
    <property type="entry name" value="WSC_carb-bd"/>
</dbReference>
<evidence type="ECO:0000256" key="1">
    <source>
        <dbReference type="ARBA" id="ARBA00022737"/>
    </source>
</evidence>
<feature type="signal peptide" evidence="3">
    <location>
        <begin position="1"/>
        <end position="19"/>
    </location>
</feature>
<accession>A0A2T2NC75</accession>
<proteinExistence type="predicted"/>
<dbReference type="PROSITE" id="PS51212">
    <property type="entry name" value="WSC"/>
    <property type="match status" value="2"/>
</dbReference>
<evidence type="ECO:0000256" key="3">
    <source>
        <dbReference type="SAM" id="SignalP"/>
    </source>
</evidence>
<sequence>MRQSLALLFMGLALPPAWSATLPRNPAPILPIPWQYLGCYSDNPSNRVLSKATYKDEAYMTGESCVRFCSDNGYSFAGTEYSSECWCGFQIQGSESHPDGCDMVCAGDESQTCGGPSRLSVYTSGASEPQTNAGVNAYSLLGCYSDSVHTRTLSHKVAVEGYMSVSKCTAECKVRGYSLSGVEYADECFCGNSVQNNAIAFTGNPSNTGCDMVCRGNSSEYCGGRDRLNIYRRDEDQPGTTPTSTSTPVPTPTTEPPVNLLNNGGFEESYGWSSGRNPVIYNISPLSAQNSWLTPYAYTGTHASAIGEFTSPGTGHTLAGLHHHPRDKHQLQIQSGLISSLITPE</sequence>
<feature type="domain" description="WSC" evidence="4">
    <location>
        <begin position="137"/>
        <end position="234"/>
    </location>
</feature>
<evidence type="ECO:0000259" key="4">
    <source>
        <dbReference type="PROSITE" id="PS51212"/>
    </source>
</evidence>
<organism evidence="5 6">
    <name type="scientific">Corynespora cassiicola Philippines</name>
    <dbReference type="NCBI Taxonomy" id="1448308"/>
    <lineage>
        <taxon>Eukaryota</taxon>
        <taxon>Fungi</taxon>
        <taxon>Dikarya</taxon>
        <taxon>Ascomycota</taxon>
        <taxon>Pezizomycotina</taxon>
        <taxon>Dothideomycetes</taxon>
        <taxon>Pleosporomycetidae</taxon>
        <taxon>Pleosporales</taxon>
        <taxon>Corynesporascaceae</taxon>
        <taxon>Corynespora</taxon>
    </lineage>
</organism>
<dbReference type="STRING" id="1448308.A0A2T2NC75"/>
<dbReference type="EMBL" id="KZ678140">
    <property type="protein sequence ID" value="PSN62989.1"/>
    <property type="molecule type" value="Genomic_DNA"/>
</dbReference>
<evidence type="ECO:0000313" key="6">
    <source>
        <dbReference type="Proteomes" id="UP000240883"/>
    </source>
</evidence>
<dbReference type="PANTHER" id="PTHR45964">
    <property type="entry name" value="WSCD FAMILY MEMBER CG9164"/>
    <property type="match status" value="1"/>
</dbReference>
<name>A0A2T2NC75_CORCC</name>
<protein>
    <submittedName>
        <fullName evidence="5">WSC-domain-containing protein</fullName>
    </submittedName>
</protein>
<evidence type="ECO:0000256" key="2">
    <source>
        <dbReference type="SAM" id="MobiDB-lite"/>
    </source>
</evidence>
<gene>
    <name evidence="5" type="ORF">BS50DRAFT_623850</name>
</gene>
<dbReference type="AlphaFoldDB" id="A0A2T2NC75"/>
<dbReference type="Proteomes" id="UP000240883">
    <property type="component" value="Unassembled WGS sequence"/>
</dbReference>
<feature type="chain" id="PRO_5015550126" evidence="3">
    <location>
        <begin position="20"/>
        <end position="345"/>
    </location>
</feature>
<evidence type="ECO:0000313" key="5">
    <source>
        <dbReference type="EMBL" id="PSN62989.1"/>
    </source>
</evidence>
<dbReference type="InterPro" id="IPR051589">
    <property type="entry name" value="Sialate-O-sulfotransferase"/>
</dbReference>
<dbReference type="PANTHER" id="PTHR45964:SF9">
    <property type="entry name" value="SULFOTRANSFERASE"/>
    <property type="match status" value="1"/>
</dbReference>
<keyword evidence="3" id="KW-0732">Signal</keyword>
<keyword evidence="6" id="KW-1185">Reference proteome</keyword>
<feature type="region of interest" description="Disordered" evidence="2">
    <location>
        <begin position="231"/>
        <end position="263"/>
    </location>
</feature>
<keyword evidence="1" id="KW-0677">Repeat</keyword>
<dbReference type="SMART" id="SM00321">
    <property type="entry name" value="WSC"/>
    <property type="match status" value="2"/>
</dbReference>
<feature type="domain" description="WSC" evidence="4">
    <location>
        <begin position="33"/>
        <end position="125"/>
    </location>
</feature>
<dbReference type="Pfam" id="PF01822">
    <property type="entry name" value="WSC"/>
    <property type="match status" value="2"/>
</dbReference>